<dbReference type="GO" id="GO:0005634">
    <property type="term" value="C:nucleus"/>
    <property type="evidence" value="ECO:0007669"/>
    <property type="project" value="InterPro"/>
</dbReference>
<dbReference type="Pfam" id="PF15791">
    <property type="entry name" value="DMRT-like"/>
    <property type="match status" value="1"/>
</dbReference>
<reference evidence="7" key="1">
    <citation type="submission" date="2025-08" db="UniProtKB">
        <authorList>
            <consortium name="RefSeq"/>
        </authorList>
    </citation>
    <scope>IDENTIFICATION</scope>
    <source>
        <tissue evidence="7">Spleen</tissue>
    </source>
</reference>
<dbReference type="InParanoid" id="A0A2U3VAA8"/>
<proteinExistence type="inferred from homology"/>
<feature type="region of interest" description="Disordered" evidence="4">
    <location>
        <begin position="1"/>
        <end position="35"/>
    </location>
</feature>
<dbReference type="SUPFAM" id="SSF82927">
    <property type="entry name" value="Cysteine-rich DNA binding domain, (DM domain)"/>
    <property type="match status" value="1"/>
</dbReference>
<evidence type="ECO:0000313" key="7">
    <source>
        <dbReference type="RefSeq" id="XP_004331636.3"/>
    </source>
</evidence>
<keyword evidence="6" id="KW-1185">Reference proteome</keyword>
<dbReference type="PANTHER" id="PTHR12322:SF17">
    <property type="entry name" value="DM DOMAIN-CONTAINING PROTEIN"/>
    <property type="match status" value="1"/>
</dbReference>
<feature type="region of interest" description="Disordered" evidence="4">
    <location>
        <begin position="158"/>
        <end position="182"/>
    </location>
</feature>
<evidence type="ECO:0000256" key="1">
    <source>
        <dbReference type="ARBA" id="ARBA00006834"/>
    </source>
</evidence>
<accession>A0A2U3VAA8</accession>
<dbReference type="InterPro" id="IPR026607">
    <property type="entry name" value="DMRT"/>
</dbReference>
<keyword evidence="3" id="KW-0804">Transcription</keyword>
<dbReference type="RefSeq" id="XP_004331636.3">
    <property type="nucleotide sequence ID" value="XM_004331588.3"/>
</dbReference>
<feature type="domain" description="Doublesex- and mab-3-related transcription factor C1/C2 C-terminal" evidence="5">
    <location>
        <begin position="169"/>
        <end position="253"/>
    </location>
</feature>
<dbReference type="OrthoDB" id="9663956at2759"/>
<dbReference type="GO" id="GO:0006355">
    <property type="term" value="P:regulation of DNA-templated transcription"/>
    <property type="evidence" value="ECO:0007669"/>
    <property type="project" value="InterPro"/>
</dbReference>
<organism evidence="6 7">
    <name type="scientific">Tursiops truncatus</name>
    <name type="common">Atlantic bottle-nosed dolphin</name>
    <name type="synonym">Delphinus truncatus</name>
    <dbReference type="NCBI Taxonomy" id="9739"/>
    <lineage>
        <taxon>Eukaryota</taxon>
        <taxon>Metazoa</taxon>
        <taxon>Chordata</taxon>
        <taxon>Craniata</taxon>
        <taxon>Vertebrata</taxon>
        <taxon>Euteleostomi</taxon>
        <taxon>Mammalia</taxon>
        <taxon>Eutheria</taxon>
        <taxon>Laurasiatheria</taxon>
        <taxon>Artiodactyla</taxon>
        <taxon>Whippomorpha</taxon>
        <taxon>Cetacea</taxon>
        <taxon>Odontoceti</taxon>
        <taxon>Delphinidae</taxon>
        <taxon>Tursiops</taxon>
    </lineage>
</organism>
<evidence type="ECO:0000256" key="3">
    <source>
        <dbReference type="ARBA" id="ARBA00023163"/>
    </source>
</evidence>
<dbReference type="GeneID" id="101326320"/>
<dbReference type="InterPro" id="IPR031577">
    <property type="entry name" value="DMRT-C1/C2_C"/>
</dbReference>
<evidence type="ECO:0000256" key="2">
    <source>
        <dbReference type="ARBA" id="ARBA00023015"/>
    </source>
</evidence>
<feature type="region of interest" description="Disordered" evidence="4">
    <location>
        <begin position="221"/>
        <end position="246"/>
    </location>
</feature>
<evidence type="ECO:0000313" key="6">
    <source>
        <dbReference type="Proteomes" id="UP000245320"/>
    </source>
</evidence>
<dbReference type="GO" id="GO:0043565">
    <property type="term" value="F:sequence-specific DNA binding"/>
    <property type="evidence" value="ECO:0007669"/>
    <property type="project" value="InterPro"/>
</dbReference>
<dbReference type="PANTHER" id="PTHR12322">
    <property type="entry name" value="DOUBLESEX AND MAB-3 RELATED TRANSCRIPTION FACTOR DMRT"/>
    <property type="match status" value="1"/>
</dbReference>
<gene>
    <name evidence="7" type="primary">LOC101326320</name>
</gene>
<dbReference type="Proteomes" id="UP000245320">
    <property type="component" value="Chromosome X"/>
</dbReference>
<dbReference type="AlphaFoldDB" id="A0A2U3VAA8"/>
<protein>
    <submittedName>
        <fullName evidence="7">Doublesex- and mab-3-related transcription factor 3a-like</fullName>
    </submittedName>
</protein>
<feature type="compositionally biased region" description="Polar residues" evidence="4">
    <location>
        <begin position="158"/>
        <end position="167"/>
    </location>
</feature>
<comment type="similarity">
    <text evidence="1">Belongs to the DMRT family.</text>
</comment>
<evidence type="ECO:0000259" key="5">
    <source>
        <dbReference type="Pfam" id="PF15791"/>
    </source>
</evidence>
<dbReference type="Gene3D" id="4.10.1040.10">
    <property type="entry name" value="DM DNA-binding domain"/>
    <property type="match status" value="1"/>
</dbReference>
<name>A0A2U3VAA8_TURTR</name>
<dbReference type="InterPro" id="IPR036407">
    <property type="entry name" value="DM_DNA-bd_sf"/>
</dbReference>
<evidence type="ECO:0000256" key="4">
    <source>
        <dbReference type="SAM" id="MobiDB-lite"/>
    </source>
</evidence>
<sequence length="256" mass="27046">MDPNEMPAVPCGPPDSTTGLETGAPWGIEPGPRRAKRRRARCHKHGITAQVKDQEHYCLFKVCECHKCALFSEHCSILPAESTLKSEQGPLRKRHLTEGLIRSGTTSPKAHSHVNKLAIQAGVPSKLPRSSADRSGLGIFVSVLDSSTLEEATNNFSFQEDTQTPCPAQQAPKASDQVSVSASSEWQQKLEAAEALLALRESSQAPSGSISVLQPCVAPAPAGDRGLQPPNPSLGPAPASSVSLPNGHLGCISPLS</sequence>
<keyword evidence="2" id="KW-0805">Transcription regulation</keyword>